<dbReference type="FunFam" id="3.40.50.300:FF:000517">
    <property type="entry name" value="Cytoplasmic dynein heavy chain 1"/>
    <property type="match status" value="1"/>
</dbReference>
<dbReference type="eggNOG" id="KOG3595">
    <property type="taxonomic scope" value="Eukaryota"/>
</dbReference>
<dbReference type="FunCoup" id="G0QJN2">
    <property type="interactions" value="256"/>
</dbReference>
<dbReference type="Gene3D" id="1.10.287.2620">
    <property type="match status" value="1"/>
</dbReference>
<keyword evidence="7" id="KW-0547">Nucleotide-binding</keyword>
<feature type="non-terminal residue" evidence="15">
    <location>
        <position position="2584"/>
    </location>
</feature>
<dbReference type="GeneID" id="14910772"/>
<evidence type="ECO:0000259" key="14">
    <source>
        <dbReference type="SMART" id="SM00382"/>
    </source>
</evidence>
<dbReference type="PANTHER" id="PTHR46532">
    <property type="entry name" value="MALE FERTILITY FACTOR KL5"/>
    <property type="match status" value="1"/>
</dbReference>
<comment type="subunit">
    <text evidence="3">Consists of at least two heavy chains and a number of intermediate and light chains.</text>
</comment>
<dbReference type="SMART" id="SM00382">
    <property type="entry name" value="AAA"/>
    <property type="match status" value="3"/>
</dbReference>
<dbReference type="FunFam" id="1.20.58.1120:FF:000013">
    <property type="entry name" value="Dynein heavy chain-like protein"/>
    <property type="match status" value="1"/>
</dbReference>
<keyword evidence="11" id="KW-0505">Motor protein</keyword>
<dbReference type="STRING" id="857967.G0QJN2"/>
<keyword evidence="12" id="KW-0206">Cytoskeleton</keyword>
<reference evidence="15 16" key="1">
    <citation type="submission" date="2011-07" db="EMBL/GenBank/DDBJ databases">
        <authorList>
            <person name="Coyne R."/>
            <person name="Brami D."/>
            <person name="Johnson J."/>
            <person name="Hostetler J."/>
            <person name="Hannick L."/>
            <person name="Clark T."/>
            <person name="Cassidy-Hanley D."/>
            <person name="Inman J."/>
        </authorList>
    </citation>
    <scope>NUCLEOTIDE SEQUENCE [LARGE SCALE GENOMIC DNA]</scope>
    <source>
        <strain evidence="15 16">G5</strain>
    </source>
</reference>
<evidence type="ECO:0000256" key="8">
    <source>
        <dbReference type="ARBA" id="ARBA00022840"/>
    </source>
</evidence>
<dbReference type="OrthoDB" id="447173at2759"/>
<dbReference type="FunFam" id="3.40.50.300:FF:000071">
    <property type="entry name" value="Cytoplasmic dynein heavy chain 1"/>
    <property type="match status" value="1"/>
</dbReference>
<evidence type="ECO:0000256" key="11">
    <source>
        <dbReference type="ARBA" id="ARBA00023175"/>
    </source>
</evidence>
<feature type="domain" description="AAA+ ATPase" evidence="14">
    <location>
        <begin position="1966"/>
        <end position="2201"/>
    </location>
</feature>
<comment type="similarity">
    <text evidence="2">Belongs to the dynein heavy chain family.</text>
</comment>
<sequence length="2584" mass="301874">NDFEQKAPNNKQAYQSLLKKLNEFNLALIQCQQNVEVPEIVLYLDPTLRERVLQLKQQGKTASVNDFENLLNNEDFINNLCQCVTKWTKDIQAVIKINYDVSSGTTLQEINYWLSYERSLNLINQQINLPEVQLTIDILKQKKKFTITMTFEEDLKFKEQLQNCQKCNAFMKEFPLNDLLSAGTLAEVKNSITFIYNHMKNIRSISSYTTRAFDLLETLSRDLNNQMTKILGNYKLMTMNYDHFIDLMKECDEIFKRWEKEYAAFKQSIQYKTQTSRYFLHVDFLQKRLNLIQEIRKLHFTLNEVIQNIINKEKSGDRFGDASFLSTKEINEAYSIFDDIDILNSTDEGELSVKQAKNQYEQRIDQIEIKITSQLRDKLGQAKENANEMFRIFNKFNKLFVRPHIRGAIQEYQSDLLEKVQKKITQLREKFVKKYNNTENAVICQVRDVPNIAGSVIWANQMVKKLNKYMEKVADVLGDKWTEHHQGQKCKEDCEEFKKFLNIQPIVDEWNNEILNLNQATAENERIFKIVQKRKLELVVNYDERQINLFKDIRILELQKSRHSTSLKYVANKAKMIYPYAMSIQESIQSYNQIVSQVDDKMKKLVTSHKLKIHQTIKKGMVINWNSNNFIANYTKDLADVVLKLEEAVNGLNDFGQQIESILAFLKTCNTTYETFKEKLGQIQKLIDEFNLRGYSNLHIWVPEIDSKVENILGERLVQMINKWMVEFEQYYQVEKREFIEMYTKHELKIKDQIIQIDPPIEYARYYWFQQFNQMLGIVCTLPRLEATRYETSIQTVDSNRVLDYSSIIGKIQKDIIQQAYGRLDQVLKDSENYVNTWLSYQSLWQIDQKKVYELLGDDIGKWQQLLSEIKQGRSTFDNSETDIYFGAVLIDYKLVQTKINNKYDQWHKDILDHFGHTFGDKLRDFYSKISNSRIKLEKINFKNTNNTDITIQITEVKEMMGKYQEWSNEIEVFRTGQKLLERQRFVYPQDWLWLDQVDGEWSNFKQLVHRQNQQLDKEIPNLQTKILQDEAVLNEKIKELDDIWKTKKPYSGSIMPGEALDALNICSGFLGRIKDSYSNCCKAKLLLNLEPGNMQKLDDLEEEIVGLKEFWIEMNKVWQGIENLRDTPINALQFKKIKEAMDNANKYMSEMPTKYHSYDAYEDTRQRLKNYVKMNKIIENLKTEAIEIRHWEIILKKMKIRANFNDLTLGFLWKDELIFKYEKPIEEVIVVAQGEFVLKCMIKGVKDFWNTFELELVRYQSKCQLIKGWDELFAKLDEDLGTLASMKISPYYKQFQEEIGPWDDKLQKIRILLDSWIDVQRKWVYLEGIFFGSSDIKIQLQNEYNRFKGIDSEFISLMKKVAKTPSLLEVIAIPGLQKTLERLADLLAKIQKALGEYLETQRSAFARFYFIGDEDLLEIIGNSKDVTNVQRHFPKMYAGITTLISIKNDKGDSIIQGMNSKEGESVRFELEINVGDDPQINVWLSKVDDQMRLSLATNLQNSIKDIAAIEQGDDTALLDIIAKQPAQTGLLSLQVFWCSRVEKGFETNQLSEVVDYIIRFLSILASNVIKDLKKDLRQKFEQIITDFVHQRDVTRSLLQKKVDNAKDFSWQYHMRFTWYIKEQDPLKKLLIQMANAQFHYGFEYLGVGEKLVQTQLTDKCYLTLTQALHLRMGGSPFGPAGTGKTESVKALGSQLGRFVLVFNCDETFDFHAMGRIFVGLCQVGAWGCFDEFNRLEERMLSACSQQILIIQSGLRERLNKIDLMNRDVKLNSKMGVFVTMNPGYAGRSNLPENLKQLFRQMAMVKPDRELIAQVMLYSQGFKTAEKLAGKIVSLFELCNDQLSSQPHYDFGLRALKSVLVSSGNMKRQESSQIQNLNNFTENELKEFEQKILLRSVCETIVPKLISEDVPLLSNLLSGVFPGSSIPEIKETELRKEIEKVCQQRNYLSTEPFMQKVLQLYQIQRLHHGVMMVGPSGCGKSIAWRILQEAMYRVDKVKGEYYIVDPKAIIKDELYGKLDNTTLEWTDGVFTGILRKITENVRGESTKNHWIIFDGDVDPEWAENLNSVLDDNKLLTLPNGERIAIPPNVRIMFEVETLKYATLATVSRCGMVWFSDEIVTFNMIFHNYINRLKQENYDEIPKEDEEEKQKQNKKETPESITRKQCVDAIQGLFLDNDLSFAQQLVDLALKFPHVMEFTRIRVLEASFALLRKGISNVIEYNEQRIDFPLENEILVKYMQKWALFSLMWGVAGSMTLYQRQLFGEQVAKFCPVDLPNVGPGQESLIDFEIRIEDGNWYPWKKKVPAVEIDPMKVTDADLIITTVDTLRHQEVLCSWLSEHRPFLLCGPPGSGKTMTLMSTLKSLPDFEMIFVNFSSSTNPYLILKQFEQYCEYVKTTQGMILRPKQPNKWLVVFCDEINLPDMDKYGTMTVITFLRQLTEQKGFWRPNDKQWISLERIQFVGACNPPTDIGRKPLSSRFLRHTPLILVDFPGPESLKQIYGTFNRAMLKKVPSLRNYADSLTNSMVEFYTKSQLHFTSDIQPHYIYSPRELTRWKYAINEALEPLETPEDLVRLWAHEAMRLFED</sequence>
<dbReference type="RefSeq" id="XP_004039886.1">
    <property type="nucleotide sequence ID" value="XM_004039838.1"/>
</dbReference>
<dbReference type="InterPro" id="IPR043157">
    <property type="entry name" value="Dynein_AAA1S"/>
</dbReference>
<dbReference type="InParanoid" id="G0QJN2"/>
<dbReference type="GO" id="GO:0005858">
    <property type="term" value="C:axonemal dynein complex"/>
    <property type="evidence" value="ECO:0007669"/>
    <property type="project" value="TreeGrafter"/>
</dbReference>
<feature type="non-terminal residue" evidence="15">
    <location>
        <position position="1"/>
    </location>
</feature>
<evidence type="ECO:0000256" key="6">
    <source>
        <dbReference type="ARBA" id="ARBA00022701"/>
    </source>
</evidence>
<dbReference type="InterPro" id="IPR013594">
    <property type="entry name" value="Dynein_heavy_tail"/>
</dbReference>
<dbReference type="Gene3D" id="1.20.920.30">
    <property type="match status" value="1"/>
</dbReference>
<dbReference type="EMBL" id="GL983074">
    <property type="protein sequence ID" value="EGR34582.1"/>
    <property type="molecule type" value="Genomic_DNA"/>
</dbReference>
<dbReference type="InterPro" id="IPR003593">
    <property type="entry name" value="AAA+_ATPase"/>
</dbReference>
<dbReference type="GO" id="GO:0007018">
    <property type="term" value="P:microtubule-based movement"/>
    <property type="evidence" value="ECO:0007669"/>
    <property type="project" value="InterPro"/>
</dbReference>
<evidence type="ECO:0000256" key="4">
    <source>
        <dbReference type="ARBA" id="ARBA00022197"/>
    </source>
</evidence>
<keyword evidence="9" id="KW-0243">Dynein</keyword>
<dbReference type="Pfam" id="PF12775">
    <property type="entry name" value="AAA_7"/>
    <property type="match status" value="1"/>
</dbReference>
<dbReference type="GO" id="GO:0005524">
    <property type="term" value="F:ATP binding"/>
    <property type="evidence" value="ECO:0007669"/>
    <property type="project" value="UniProtKB-KW"/>
</dbReference>
<dbReference type="FunFam" id="1.20.140.100:FF:000002">
    <property type="entry name" value="Cytoplasmic dynein heavy chain 1"/>
    <property type="match status" value="1"/>
</dbReference>
<dbReference type="Gene3D" id="1.10.472.130">
    <property type="match status" value="1"/>
</dbReference>
<dbReference type="SUPFAM" id="SSF52540">
    <property type="entry name" value="P-loop containing nucleoside triphosphate hydrolases"/>
    <property type="match status" value="3"/>
</dbReference>
<evidence type="ECO:0000256" key="5">
    <source>
        <dbReference type="ARBA" id="ARBA00022490"/>
    </source>
</evidence>
<proteinExistence type="inferred from homology"/>
<dbReference type="PANTHER" id="PTHR46532:SF4">
    <property type="entry name" value="AAA+ ATPASE DOMAIN-CONTAINING PROTEIN"/>
    <property type="match status" value="1"/>
</dbReference>
<dbReference type="InterPro" id="IPR041466">
    <property type="entry name" value="Dynein_AAA5_ext"/>
</dbReference>
<dbReference type="GO" id="GO:0005874">
    <property type="term" value="C:microtubule"/>
    <property type="evidence" value="ECO:0007669"/>
    <property type="project" value="UniProtKB-KW"/>
</dbReference>
<evidence type="ECO:0000256" key="13">
    <source>
        <dbReference type="ARBA" id="ARBA00033439"/>
    </source>
</evidence>
<gene>
    <name evidence="15" type="ORF">IMG5_006680</name>
</gene>
<dbReference type="InterPro" id="IPR042222">
    <property type="entry name" value="Dynein_2_N"/>
</dbReference>
<dbReference type="Gene3D" id="1.20.58.1120">
    <property type="match status" value="1"/>
</dbReference>
<dbReference type="SUPFAM" id="SSF46966">
    <property type="entry name" value="Spectrin repeat"/>
    <property type="match status" value="1"/>
</dbReference>
<dbReference type="FunFam" id="3.20.180.20:FF:000002">
    <property type="entry name" value="Cytoplasmic dynein heavy chain 1"/>
    <property type="match status" value="1"/>
</dbReference>
<dbReference type="InterPro" id="IPR054354">
    <property type="entry name" value="DYNC2H1-like_lid"/>
</dbReference>
<evidence type="ECO:0000256" key="7">
    <source>
        <dbReference type="ARBA" id="ARBA00022741"/>
    </source>
</evidence>
<dbReference type="Proteomes" id="UP000008983">
    <property type="component" value="Unassembled WGS sequence"/>
</dbReference>
<dbReference type="CDD" id="cd00009">
    <property type="entry name" value="AAA"/>
    <property type="match status" value="1"/>
</dbReference>
<dbReference type="Gene3D" id="3.40.50.300">
    <property type="entry name" value="P-loop containing nucleotide triphosphate hydrolases"/>
    <property type="match status" value="3"/>
</dbReference>
<evidence type="ECO:0000256" key="12">
    <source>
        <dbReference type="ARBA" id="ARBA00023212"/>
    </source>
</evidence>
<keyword evidence="5" id="KW-0963">Cytoplasm</keyword>
<dbReference type="Gene3D" id="1.10.8.710">
    <property type="match status" value="1"/>
</dbReference>
<dbReference type="Gene3D" id="1.20.140.100">
    <property type="entry name" value="Dynein heavy chain, N-terminal domain 2"/>
    <property type="match status" value="1"/>
</dbReference>
<name>G0QJN2_ICHMU</name>
<accession>G0QJN2</accession>
<keyword evidence="16" id="KW-1185">Reference proteome</keyword>
<dbReference type="Pfam" id="PF08393">
    <property type="entry name" value="DHC_N2"/>
    <property type="match status" value="1"/>
</dbReference>
<dbReference type="Gene3D" id="3.20.180.20">
    <property type="entry name" value="Dynein heavy chain, N-terminal domain 2"/>
    <property type="match status" value="1"/>
</dbReference>
<dbReference type="Pfam" id="PF08385">
    <property type="entry name" value="DHC_N1"/>
    <property type="match status" value="1"/>
</dbReference>
<feature type="domain" description="AAA+ ATPase" evidence="14">
    <location>
        <begin position="2338"/>
        <end position="2488"/>
    </location>
</feature>
<evidence type="ECO:0000256" key="2">
    <source>
        <dbReference type="ARBA" id="ARBA00008887"/>
    </source>
</evidence>
<dbReference type="Pfam" id="PF12774">
    <property type="entry name" value="AAA_6"/>
    <property type="match status" value="1"/>
</dbReference>
<keyword evidence="6" id="KW-0493">Microtubule</keyword>
<keyword evidence="10" id="KW-0175">Coiled coil</keyword>
<feature type="domain" description="AAA+ ATPase" evidence="14">
    <location>
        <begin position="1674"/>
        <end position="1817"/>
    </location>
</feature>
<dbReference type="GO" id="GO:0045505">
    <property type="term" value="F:dynein intermediate chain binding"/>
    <property type="evidence" value="ECO:0007669"/>
    <property type="project" value="InterPro"/>
</dbReference>
<evidence type="ECO:0000256" key="1">
    <source>
        <dbReference type="ARBA" id="ARBA00004245"/>
    </source>
</evidence>
<evidence type="ECO:0000256" key="10">
    <source>
        <dbReference type="ARBA" id="ARBA00023054"/>
    </source>
</evidence>
<evidence type="ECO:0000313" key="16">
    <source>
        <dbReference type="Proteomes" id="UP000008983"/>
    </source>
</evidence>
<comment type="subcellular location">
    <subcellularLocation>
        <location evidence="1">Cytoplasm</location>
        <location evidence="1">Cytoskeleton</location>
    </subcellularLocation>
</comment>
<dbReference type="OMA" id="YSIMAVH"/>
<dbReference type="Pfam" id="PF17852">
    <property type="entry name" value="Dynein_AAA_lid"/>
    <property type="match status" value="1"/>
</dbReference>
<evidence type="ECO:0000313" key="15">
    <source>
        <dbReference type="EMBL" id="EGR34582.1"/>
    </source>
</evidence>
<dbReference type="FunFam" id="1.10.8.710:FF:000005">
    <property type="entry name" value="Cytoplasmic dynein heavy chain 1"/>
    <property type="match status" value="1"/>
</dbReference>
<dbReference type="InterPro" id="IPR042228">
    <property type="entry name" value="Dynein_linker_3"/>
</dbReference>
<dbReference type="InterPro" id="IPR026983">
    <property type="entry name" value="DHC"/>
</dbReference>
<protein>
    <recommendedName>
        <fullName evidence="4">Dynein heavy chain, cytoplasmic</fullName>
    </recommendedName>
    <alternativeName>
        <fullName evidence="13">Dynein heavy chain, cytosolic</fullName>
    </alternativeName>
</protein>
<dbReference type="GO" id="GO:0051959">
    <property type="term" value="F:dynein light intermediate chain binding"/>
    <property type="evidence" value="ECO:0007669"/>
    <property type="project" value="InterPro"/>
</dbReference>
<dbReference type="Pfam" id="PF22597">
    <property type="entry name" value="DYN_lid"/>
    <property type="match status" value="1"/>
</dbReference>
<dbReference type="InterPro" id="IPR035699">
    <property type="entry name" value="AAA_6"/>
</dbReference>
<organism evidence="15 16">
    <name type="scientific">Ichthyophthirius multifiliis</name>
    <name type="common">White spot disease agent</name>
    <name type="synonym">Ich</name>
    <dbReference type="NCBI Taxonomy" id="5932"/>
    <lineage>
        <taxon>Eukaryota</taxon>
        <taxon>Sar</taxon>
        <taxon>Alveolata</taxon>
        <taxon>Ciliophora</taxon>
        <taxon>Intramacronucleata</taxon>
        <taxon>Oligohymenophorea</taxon>
        <taxon>Hymenostomatida</taxon>
        <taxon>Ophryoglenina</taxon>
        <taxon>Ichthyophthirius</taxon>
    </lineage>
</organism>
<evidence type="ECO:0000256" key="3">
    <source>
        <dbReference type="ARBA" id="ARBA00011655"/>
    </source>
</evidence>
<dbReference type="InterPro" id="IPR013602">
    <property type="entry name" value="Dynein_heavy_linker"/>
</dbReference>
<evidence type="ECO:0000256" key="9">
    <source>
        <dbReference type="ARBA" id="ARBA00023017"/>
    </source>
</evidence>
<keyword evidence="8" id="KW-0067">ATP-binding</keyword>
<dbReference type="InterPro" id="IPR027417">
    <property type="entry name" value="P-loop_NTPase"/>
</dbReference>